<evidence type="ECO:0000256" key="3">
    <source>
        <dbReference type="ARBA" id="ARBA00022737"/>
    </source>
</evidence>
<feature type="domain" description="PTS EIIA type-2" evidence="8">
    <location>
        <begin position="517"/>
        <end position="676"/>
    </location>
</feature>
<comment type="caution">
    <text evidence="11">The sequence shown here is derived from an EMBL/GenBank/DDBJ whole genome shotgun (WGS) entry which is preliminary data.</text>
</comment>
<dbReference type="PANTHER" id="PTHR30185:SF18">
    <property type="entry name" value="TRANSCRIPTIONAL REGULATOR MTLR"/>
    <property type="match status" value="1"/>
</dbReference>
<dbReference type="SUPFAM" id="SSF55804">
    <property type="entry name" value="Phoshotransferase/anion transport protein"/>
    <property type="match status" value="1"/>
</dbReference>
<name>A0AAQ0RVR1_STAXY</name>
<dbReference type="Gene3D" id="3.40.930.10">
    <property type="entry name" value="Mannitol-specific EII, Chain A"/>
    <property type="match status" value="1"/>
</dbReference>
<feature type="domain" description="PRD" evidence="10">
    <location>
        <begin position="303"/>
        <end position="408"/>
    </location>
</feature>
<dbReference type="EMBL" id="QXUI01000019">
    <property type="protein sequence ID" value="RIM90514.1"/>
    <property type="molecule type" value="Genomic_DNA"/>
</dbReference>
<dbReference type="InterPro" id="IPR036634">
    <property type="entry name" value="PRD_sf"/>
</dbReference>
<dbReference type="InterPro" id="IPR011608">
    <property type="entry name" value="PRD"/>
</dbReference>
<dbReference type="SUPFAM" id="SSF52794">
    <property type="entry name" value="PTS system IIB component-like"/>
    <property type="match status" value="1"/>
</dbReference>
<dbReference type="PROSITE" id="PS51372">
    <property type="entry name" value="PRD_2"/>
    <property type="match status" value="2"/>
</dbReference>
<dbReference type="CDD" id="cd05568">
    <property type="entry name" value="PTS_IIB_bgl_like"/>
    <property type="match status" value="1"/>
</dbReference>
<evidence type="ECO:0000256" key="4">
    <source>
        <dbReference type="ARBA" id="ARBA00023015"/>
    </source>
</evidence>
<dbReference type="InterPro" id="IPR013196">
    <property type="entry name" value="HTH_11"/>
</dbReference>
<dbReference type="Gene3D" id="3.40.50.2300">
    <property type="match status" value="1"/>
</dbReference>
<dbReference type="InterPro" id="IPR016152">
    <property type="entry name" value="PTrfase/Anion_transptr"/>
</dbReference>
<evidence type="ECO:0000259" key="8">
    <source>
        <dbReference type="PROSITE" id="PS51094"/>
    </source>
</evidence>
<dbReference type="PROSITE" id="PS51094">
    <property type="entry name" value="PTS_EIIA_TYPE_2"/>
    <property type="match status" value="1"/>
</dbReference>
<comment type="subunit">
    <text evidence="1">Homodimer or homotrimer. Seems to be a monomer when not phosphorylated.</text>
</comment>
<gene>
    <name evidence="11" type="ORF">BU104_14165</name>
</gene>
<dbReference type="InterPro" id="IPR002178">
    <property type="entry name" value="PTS_EIIA_type-2_dom"/>
</dbReference>
<dbReference type="InterPro" id="IPR007737">
    <property type="entry name" value="Mga_HTH"/>
</dbReference>
<dbReference type="GO" id="GO:0008982">
    <property type="term" value="F:protein-N(PI)-phosphohistidine-sugar phosphotransferase activity"/>
    <property type="evidence" value="ECO:0007669"/>
    <property type="project" value="InterPro"/>
</dbReference>
<feature type="domain" description="PTS EIIB type-2" evidence="9">
    <location>
        <begin position="410"/>
        <end position="498"/>
    </location>
</feature>
<evidence type="ECO:0000256" key="1">
    <source>
        <dbReference type="ARBA" id="ARBA00011798"/>
    </source>
</evidence>
<evidence type="ECO:0000313" key="12">
    <source>
        <dbReference type="Proteomes" id="UP000285579"/>
    </source>
</evidence>
<dbReference type="GO" id="GO:0006355">
    <property type="term" value="P:regulation of DNA-templated transcription"/>
    <property type="evidence" value="ECO:0007669"/>
    <property type="project" value="InterPro"/>
</dbReference>
<dbReference type="Gene3D" id="1.10.10.10">
    <property type="entry name" value="Winged helix-like DNA-binding domain superfamily/Winged helix DNA-binding domain"/>
    <property type="match status" value="1"/>
</dbReference>
<dbReference type="PANTHER" id="PTHR30185">
    <property type="entry name" value="CRYPTIC BETA-GLUCOSIDE BGL OPERON ANTITERMINATOR"/>
    <property type="match status" value="1"/>
</dbReference>
<dbReference type="Pfam" id="PF02302">
    <property type="entry name" value="PTS_IIB"/>
    <property type="match status" value="1"/>
</dbReference>
<dbReference type="Pfam" id="PF08279">
    <property type="entry name" value="HTH_11"/>
    <property type="match status" value="1"/>
</dbReference>
<dbReference type="InterPro" id="IPR013011">
    <property type="entry name" value="PTS_EIIB_2"/>
</dbReference>
<evidence type="ECO:0000256" key="5">
    <source>
        <dbReference type="ARBA" id="ARBA00023159"/>
    </source>
</evidence>
<sequence>MFLSTREKEIIEMLIKYHGQYVTIYDIAQHLAVSSRTIHRELKSIESFLSTFDIELERVTKKGIQLKTTEMALNSLKHALLHENTIDLSQEEQKVIILYALIQTNTPIKQYVLAQEIGVSNQTMTKLLDDLDTELDQYQLTLQKKRGEGIQLHGAESKKRELLSQLMVNNLNSTSVYSVIENHFVYQSINQSQLAMVDMDKIFQIERILMDHLGQLPYSLTESSYLTLTVHIVLSIERMLNNQYVALNDDIYNSVKDSFEHEVAQALALHLEHIYGVQFNKAEVTFITIHLRGAKRKESAEVFKDSKDESKIEKFIHSVSHFSQQSFKDFKTLSEGLKLHIIPAINRLNANIETYNPLTEMIQHKYPRLFESVHRALLQTWPNFNFPDSEIAFIVLHFGGALQNQNSAFYNVLVVCSSGIGTSRLLATRLQQTFSDIQKTTQASVGDLNDIDATQFDAIISTVDLDIALPYITVNPLLPDADVNHVSAFLNTHHKQPKIQTYETNNNNILNPEEKLTYIRKGLEIIDSVNVDYTSVSNWTTYLTNTLLEHQIITEGQSFAELIKQHMDRQGFVLAPYPIAIPHLKSEIIKKPFILITILNEPILLNSNQNDNLSVRYLLSMFVPPDDTMAQLVSDISGKLVEHLDNIDGFMEQPEQLQTLLKQSYLMQLQKLLNME</sequence>
<dbReference type="Pfam" id="PF05043">
    <property type="entry name" value="Mga"/>
    <property type="match status" value="1"/>
</dbReference>
<keyword evidence="2" id="KW-0808">Transferase</keyword>
<evidence type="ECO:0000259" key="10">
    <source>
        <dbReference type="PROSITE" id="PS51372"/>
    </source>
</evidence>
<dbReference type="InterPro" id="IPR036095">
    <property type="entry name" value="PTS_EIIB-like_sf"/>
</dbReference>
<protein>
    <submittedName>
        <fullName evidence="11">PRD domain-containing protein</fullName>
    </submittedName>
</protein>
<evidence type="ECO:0000256" key="6">
    <source>
        <dbReference type="ARBA" id="ARBA00023163"/>
    </source>
</evidence>
<evidence type="ECO:0000256" key="7">
    <source>
        <dbReference type="SAM" id="Coils"/>
    </source>
</evidence>
<dbReference type="Pfam" id="PF00874">
    <property type="entry name" value="PRD"/>
    <property type="match status" value="2"/>
</dbReference>
<dbReference type="SUPFAM" id="SSF63520">
    <property type="entry name" value="PTS-regulatory domain, PRD"/>
    <property type="match status" value="2"/>
</dbReference>
<dbReference type="Gene3D" id="1.10.1790.10">
    <property type="entry name" value="PRD domain"/>
    <property type="match status" value="2"/>
</dbReference>
<dbReference type="AlphaFoldDB" id="A0AAQ0RVR1"/>
<dbReference type="GO" id="GO:0009401">
    <property type="term" value="P:phosphoenolpyruvate-dependent sugar phosphotransferase system"/>
    <property type="evidence" value="ECO:0007669"/>
    <property type="project" value="InterPro"/>
</dbReference>
<dbReference type="RefSeq" id="WP_107539523.1">
    <property type="nucleotide sequence ID" value="NZ_CP066721.1"/>
</dbReference>
<keyword evidence="4" id="KW-0805">Transcription regulation</keyword>
<keyword evidence="6" id="KW-0804">Transcription</keyword>
<dbReference type="PROSITE" id="PS51099">
    <property type="entry name" value="PTS_EIIB_TYPE_2"/>
    <property type="match status" value="1"/>
</dbReference>
<accession>A0AAQ0RVR1</accession>
<feature type="coiled-coil region" evidence="7">
    <location>
        <begin position="121"/>
        <end position="148"/>
    </location>
</feature>
<organism evidence="11 12">
    <name type="scientific">Staphylococcus xylosus</name>
    <dbReference type="NCBI Taxonomy" id="1288"/>
    <lineage>
        <taxon>Bacteria</taxon>
        <taxon>Bacillati</taxon>
        <taxon>Bacillota</taxon>
        <taxon>Bacilli</taxon>
        <taxon>Bacillales</taxon>
        <taxon>Staphylococcaceae</taxon>
        <taxon>Staphylococcus</taxon>
    </lineage>
</organism>
<feature type="domain" description="PRD" evidence="10">
    <location>
        <begin position="193"/>
        <end position="301"/>
    </location>
</feature>
<evidence type="ECO:0000313" key="11">
    <source>
        <dbReference type="EMBL" id="RIM90514.1"/>
    </source>
</evidence>
<dbReference type="Proteomes" id="UP000285579">
    <property type="component" value="Unassembled WGS sequence"/>
</dbReference>
<keyword evidence="5" id="KW-0010">Activator</keyword>
<dbReference type="InterPro" id="IPR003501">
    <property type="entry name" value="PTS_EIIB_2/3"/>
</dbReference>
<proteinExistence type="predicted"/>
<dbReference type="InterPro" id="IPR050661">
    <property type="entry name" value="BglG_antiterminators"/>
</dbReference>
<dbReference type="Pfam" id="PF00359">
    <property type="entry name" value="PTS_EIIA_2"/>
    <property type="match status" value="1"/>
</dbReference>
<dbReference type="InterPro" id="IPR036388">
    <property type="entry name" value="WH-like_DNA-bd_sf"/>
</dbReference>
<evidence type="ECO:0000259" key="9">
    <source>
        <dbReference type="PROSITE" id="PS51099"/>
    </source>
</evidence>
<keyword evidence="3" id="KW-0677">Repeat</keyword>
<evidence type="ECO:0000256" key="2">
    <source>
        <dbReference type="ARBA" id="ARBA00022679"/>
    </source>
</evidence>
<keyword evidence="7" id="KW-0175">Coiled coil</keyword>
<reference evidence="11 12" key="1">
    <citation type="journal article" date="2016" name="Front. Microbiol.">
        <title>Comprehensive Phylogenetic Analysis of Bovine Non-aureus Staphylococci Species Based on Whole-Genome Sequencing.</title>
        <authorList>
            <person name="Naushad S."/>
            <person name="Barkema H.W."/>
            <person name="Luby C."/>
            <person name="Condas L.A."/>
            <person name="Nobrega D.B."/>
            <person name="Carson D.A."/>
            <person name="De Buck J."/>
        </authorList>
    </citation>
    <scope>NUCLEOTIDE SEQUENCE [LARGE SCALE GENOMIC DNA]</scope>
    <source>
        <strain evidence="11 12">SNUC 1349</strain>
    </source>
</reference>